<evidence type="ECO:0000313" key="3">
    <source>
        <dbReference type="Proteomes" id="UP000002168"/>
    </source>
</evidence>
<dbReference type="RefSeq" id="WP_012326599.1">
    <property type="nucleotide sequence ID" value="NC_010506.1"/>
</dbReference>
<dbReference type="Proteomes" id="UP000002168">
    <property type="component" value="Chromosome"/>
</dbReference>
<dbReference type="EMBL" id="CP000961">
    <property type="protein sequence ID" value="ACA88270.1"/>
    <property type="molecule type" value="Genomic_DNA"/>
</dbReference>
<dbReference type="STRING" id="392500.Swoo_4014"/>
<proteinExistence type="predicted"/>
<keyword evidence="1" id="KW-0175">Coiled coil</keyword>
<gene>
    <name evidence="2" type="ordered locus">Swoo_4014</name>
</gene>
<dbReference type="KEGG" id="swd:Swoo_4014"/>
<dbReference type="eggNOG" id="ENOG502ZKX7">
    <property type="taxonomic scope" value="Bacteria"/>
</dbReference>
<evidence type="ECO:0000256" key="1">
    <source>
        <dbReference type="SAM" id="Coils"/>
    </source>
</evidence>
<reference evidence="2 3" key="1">
    <citation type="submission" date="2008-02" db="EMBL/GenBank/DDBJ databases">
        <title>Complete sequence of Shewanella woodyi ATCC 51908.</title>
        <authorList>
            <consortium name="US DOE Joint Genome Institute"/>
            <person name="Copeland A."/>
            <person name="Lucas S."/>
            <person name="Lapidus A."/>
            <person name="Glavina del Rio T."/>
            <person name="Dalin E."/>
            <person name="Tice H."/>
            <person name="Bruce D."/>
            <person name="Goodwin L."/>
            <person name="Pitluck S."/>
            <person name="Sims D."/>
            <person name="Brettin T."/>
            <person name="Detter J.C."/>
            <person name="Han C."/>
            <person name="Kuske C.R."/>
            <person name="Schmutz J."/>
            <person name="Larimer F."/>
            <person name="Land M."/>
            <person name="Hauser L."/>
            <person name="Kyrpides N."/>
            <person name="Lykidis A."/>
            <person name="Zhao J.-S."/>
            <person name="Richardson P."/>
        </authorList>
    </citation>
    <scope>NUCLEOTIDE SEQUENCE [LARGE SCALE GENOMIC DNA]</scope>
    <source>
        <strain evidence="3">ATCC 51908 / MS32</strain>
    </source>
</reference>
<name>B1KGD3_SHEWM</name>
<dbReference type="HOGENOM" id="CLU_130970_1_0_6"/>
<organism evidence="2 3">
    <name type="scientific">Shewanella woodyi (strain ATCC 51908 / MS32)</name>
    <dbReference type="NCBI Taxonomy" id="392500"/>
    <lineage>
        <taxon>Bacteria</taxon>
        <taxon>Pseudomonadati</taxon>
        <taxon>Pseudomonadota</taxon>
        <taxon>Gammaproteobacteria</taxon>
        <taxon>Alteromonadales</taxon>
        <taxon>Shewanellaceae</taxon>
        <taxon>Shewanella</taxon>
    </lineage>
</organism>
<accession>B1KGD3</accession>
<keyword evidence="3" id="KW-1185">Reference proteome</keyword>
<feature type="coiled-coil region" evidence="1">
    <location>
        <begin position="81"/>
        <end position="108"/>
    </location>
</feature>
<sequence length="135" mass="15525">MAKPSLSTTQVRQIEKILYRWSGKLTWEELVDQLENELEITTTRQTLNSYSSISGVFKSTKTRLRGISENYQNSPNVSLEKASLLDKIEKLENEIIGLRTQNQQFQGLLNDIRMEAESTPLLMDLLISVKRKHQG</sequence>
<evidence type="ECO:0000313" key="2">
    <source>
        <dbReference type="EMBL" id="ACA88270.1"/>
    </source>
</evidence>
<protein>
    <submittedName>
        <fullName evidence="2">Uncharacterized protein</fullName>
    </submittedName>
</protein>
<dbReference type="AlphaFoldDB" id="B1KGD3"/>